<feature type="domain" description="HTH cro/C1-type" evidence="1">
    <location>
        <begin position="24"/>
        <end position="78"/>
    </location>
</feature>
<dbReference type="GO" id="GO:0003677">
    <property type="term" value="F:DNA binding"/>
    <property type="evidence" value="ECO:0007669"/>
    <property type="project" value="InterPro"/>
</dbReference>
<dbReference type="InterPro" id="IPR001387">
    <property type="entry name" value="Cro/C1-type_HTH"/>
</dbReference>
<dbReference type="SMART" id="SM00530">
    <property type="entry name" value="HTH_XRE"/>
    <property type="match status" value="1"/>
</dbReference>
<gene>
    <name evidence="2" type="ORF">MOP44_12745</name>
</gene>
<sequence>MNLGRRTDNVQPMLDGVHTVGKMVRSWRELRRFSQLDLALEAEVSQRHLSFIESGRATPSREMVLHLAERLEVPFRERNVMLLAAGYSPVYGDRRLEDPTLAHARTALELLLKAHEPYPALTVDRHWNIVGANAALGALLEGVAAELLKPPANALRISLHPRGLAPKIVNLVEWRHHLLERLRRQFRISRDPALNDLLNELSSYPAGSSEHASSVSDSVANDVALPLRLRTSRGVLSFLSTVTVFGTPVEITLSELSLEAFYPADQETARVLGIAR</sequence>
<dbReference type="RefSeq" id="WP_260796422.1">
    <property type="nucleotide sequence ID" value="NZ_CP093313.1"/>
</dbReference>
<evidence type="ECO:0000259" key="1">
    <source>
        <dbReference type="PROSITE" id="PS50943"/>
    </source>
</evidence>
<dbReference type="InterPro" id="IPR010982">
    <property type="entry name" value="Lambda_DNA-bd_dom_sf"/>
</dbReference>
<dbReference type="Proteomes" id="UP001059380">
    <property type="component" value="Chromosome"/>
</dbReference>
<dbReference type="Gene3D" id="3.30.450.180">
    <property type="match status" value="1"/>
</dbReference>
<dbReference type="EMBL" id="CP093313">
    <property type="protein sequence ID" value="UWZ86785.1"/>
    <property type="molecule type" value="Genomic_DNA"/>
</dbReference>
<evidence type="ECO:0000313" key="3">
    <source>
        <dbReference type="Proteomes" id="UP001059380"/>
    </source>
</evidence>
<proteinExistence type="predicted"/>
<dbReference type="PROSITE" id="PS50943">
    <property type="entry name" value="HTH_CROC1"/>
    <property type="match status" value="1"/>
</dbReference>
<dbReference type="AlphaFoldDB" id="A0A9J7BW98"/>
<dbReference type="Pfam" id="PF17765">
    <property type="entry name" value="MLTR_LBD"/>
    <property type="match status" value="1"/>
</dbReference>
<keyword evidence="3" id="KW-1185">Reference proteome</keyword>
<dbReference type="InterPro" id="IPR041413">
    <property type="entry name" value="MLTR_LBD"/>
</dbReference>
<dbReference type="SUPFAM" id="SSF47413">
    <property type="entry name" value="lambda repressor-like DNA-binding domains"/>
    <property type="match status" value="1"/>
</dbReference>
<dbReference type="Pfam" id="PF01381">
    <property type="entry name" value="HTH_3"/>
    <property type="match status" value="1"/>
</dbReference>
<evidence type="ECO:0000313" key="2">
    <source>
        <dbReference type="EMBL" id="UWZ86785.1"/>
    </source>
</evidence>
<dbReference type="PANTHER" id="PTHR35010:SF4">
    <property type="entry name" value="BLL5781 PROTEIN"/>
    <property type="match status" value="1"/>
</dbReference>
<dbReference type="Gene3D" id="1.10.260.40">
    <property type="entry name" value="lambda repressor-like DNA-binding domains"/>
    <property type="match status" value="1"/>
</dbReference>
<dbReference type="KEGG" id="orp:MOP44_12745"/>
<organism evidence="2 3">
    <name type="scientific">Occallatibacter riparius</name>
    <dbReference type="NCBI Taxonomy" id="1002689"/>
    <lineage>
        <taxon>Bacteria</taxon>
        <taxon>Pseudomonadati</taxon>
        <taxon>Acidobacteriota</taxon>
        <taxon>Terriglobia</taxon>
        <taxon>Terriglobales</taxon>
        <taxon>Acidobacteriaceae</taxon>
        <taxon>Occallatibacter</taxon>
    </lineage>
</organism>
<protein>
    <submittedName>
        <fullName evidence="2">Helix-turn-helix transcriptional regulator</fullName>
    </submittedName>
</protein>
<name>A0A9J7BW98_9BACT</name>
<accession>A0A9J7BW98</accession>
<dbReference type="PANTHER" id="PTHR35010">
    <property type="entry name" value="BLL4672 PROTEIN-RELATED"/>
    <property type="match status" value="1"/>
</dbReference>
<dbReference type="CDD" id="cd00093">
    <property type="entry name" value="HTH_XRE"/>
    <property type="match status" value="1"/>
</dbReference>
<reference evidence="2" key="1">
    <citation type="submission" date="2021-04" db="EMBL/GenBank/DDBJ databases">
        <title>Phylogenetic analysis of Acidobacteriaceae.</title>
        <authorList>
            <person name="Qiu L."/>
            <person name="Zhang Q."/>
        </authorList>
    </citation>
    <scope>NUCLEOTIDE SEQUENCE</scope>
    <source>
        <strain evidence="2">DSM 25168</strain>
    </source>
</reference>